<dbReference type="Proteomes" id="UP000237271">
    <property type="component" value="Unassembled WGS sequence"/>
</dbReference>
<dbReference type="EMBL" id="NCKW01008013">
    <property type="protein sequence ID" value="POM68876.1"/>
    <property type="molecule type" value="Genomic_DNA"/>
</dbReference>
<protein>
    <submittedName>
        <fullName evidence="1">Polyprotein</fullName>
    </submittedName>
</protein>
<dbReference type="Pfam" id="PF14223">
    <property type="entry name" value="Retrotran_gag_2"/>
    <property type="match status" value="1"/>
</dbReference>
<proteinExistence type="predicted"/>
<accession>A0A2P4XTL8</accession>
<keyword evidence="2" id="KW-1185">Reference proteome</keyword>
<evidence type="ECO:0000313" key="1">
    <source>
        <dbReference type="EMBL" id="POM68876.1"/>
    </source>
</evidence>
<sequence length="127" mass="14573">MSSNASNPNEIPTDTNYFMWEFNARMALARKGLQDHIAAMKPEDAVRRNTDKWKSADMKALVVVAKMLSPTYQLMVKEPTSALDAWEILRQSPHNRVQLRKQLHEFTLSSGKDLMHHIFDLMTCVLA</sequence>
<name>A0A2P4XTL8_9STRA</name>
<evidence type="ECO:0000313" key="2">
    <source>
        <dbReference type="Proteomes" id="UP000237271"/>
    </source>
</evidence>
<organism evidence="1 2">
    <name type="scientific">Phytophthora palmivora</name>
    <dbReference type="NCBI Taxonomy" id="4796"/>
    <lineage>
        <taxon>Eukaryota</taxon>
        <taxon>Sar</taxon>
        <taxon>Stramenopiles</taxon>
        <taxon>Oomycota</taxon>
        <taxon>Peronosporomycetes</taxon>
        <taxon>Peronosporales</taxon>
        <taxon>Peronosporaceae</taxon>
        <taxon>Phytophthora</taxon>
    </lineage>
</organism>
<dbReference type="AlphaFoldDB" id="A0A2P4XTL8"/>
<dbReference type="OrthoDB" id="98936at2759"/>
<reference evidence="1 2" key="1">
    <citation type="journal article" date="2017" name="Genome Biol. Evol.">
        <title>Phytophthora megakarya and P. palmivora, closely related causal agents of cacao black pod rot, underwent increases in genome sizes and gene numbers by different mechanisms.</title>
        <authorList>
            <person name="Ali S.S."/>
            <person name="Shao J."/>
            <person name="Lary D.J."/>
            <person name="Kronmiller B."/>
            <person name="Shen D."/>
            <person name="Strem M.D."/>
            <person name="Amoako-Attah I."/>
            <person name="Akrofi A.Y."/>
            <person name="Begoude B.A."/>
            <person name="Ten Hoopen G.M."/>
            <person name="Coulibaly K."/>
            <person name="Kebe B.I."/>
            <person name="Melnick R.L."/>
            <person name="Guiltinan M.J."/>
            <person name="Tyler B.M."/>
            <person name="Meinhardt L.W."/>
            <person name="Bailey B.A."/>
        </authorList>
    </citation>
    <scope>NUCLEOTIDE SEQUENCE [LARGE SCALE GENOMIC DNA]</scope>
    <source>
        <strain evidence="2">sbr112.9</strain>
    </source>
</reference>
<comment type="caution">
    <text evidence="1">The sequence shown here is derived from an EMBL/GenBank/DDBJ whole genome shotgun (WGS) entry which is preliminary data.</text>
</comment>
<gene>
    <name evidence="1" type="ORF">PHPALM_14908</name>
</gene>